<sequence>MSLQPSDFSFSQDRMRAVWSDPENFSRRGAYELHTLINHESEHGFPTIGEAKKLCFKLYESTEDPALHLTRLDQAYSNTYWLGNLGRAVDVEQKVGIITDSRTTKIFDRAAEILGQLPATSPTILGALLYQGPFADGFLLPKPEADLVLNDSSDITWEKLLVVNFVDTIVLRLALCIAQSQFSRQYGPPVLGRLLNATMFLLRTSLDLAKEGRGDHQRWAIVDAFLWTSWQRILTLRLRSAFGRQLQGFDYNIRGLNSMRAQNIVPEIFEYRRKVQQSELKTAPYLCAWAYRNLVEDRACISTDLRRFTQVYRDGFGSRPAICNLRNEQCSGLSSVDCGRFEHTRVTNQSMHTKECQGSCQRLFWCPSSFLNVSGPKAINTSTTDVSGLRYCEVTQETLTVSHVWSHGQGGRPDPGGAEGTGFNMCLHKRYSEIATSLGCSSYWMDTPCIPSEKDLRWECIANITKIFTLSNITLICDRDTMSIDISDQDANICEKLLVTLLVSDWNMRAWTLLEAMRGRRSLYLLCLDDKVIRLYDVLQTVYQKGRIDVAVPFLTRSYLLPPDDITDMELFEGGGSVADEEDRLIAEGFISIGEATVLLSHRHATRDEDDVLIWSLLIGDIEGDAAEMWKRQVGKKIPTGALVSSAPRLQSTPGLRWAPCRPTMARRSTGVSTPVHEKTYLAYDGGDSKDGVITTDGLRARWLTFQFSVADHGPGLSILVIDKLHMIKERHLEGFAEGILLQVCPTRGPSNVPLPDPGSDNHVVVVGGSHDGVGWEWKGIFEWDRRCPLPQFAVEEILLV</sequence>
<name>A0ABR0JAL0_9EURO</name>
<comment type="caution">
    <text evidence="1">The sequence shown here is derived from an EMBL/GenBank/DDBJ whole genome shotgun (WGS) entry which is preliminary data.</text>
</comment>
<dbReference type="PANTHER" id="PTHR39596">
    <property type="match status" value="1"/>
</dbReference>
<keyword evidence="2" id="KW-1185">Reference proteome</keyword>
<dbReference type="PANTHER" id="PTHR39596:SF4">
    <property type="entry name" value="HET DOMAIN PROTEIN (AFU_ORTHOLOGUE AFUA_3G03140)-RELATED"/>
    <property type="match status" value="1"/>
</dbReference>
<reference evidence="1 2" key="1">
    <citation type="submission" date="2023-08" db="EMBL/GenBank/DDBJ databases">
        <title>Black Yeasts Isolated from many extreme environments.</title>
        <authorList>
            <person name="Coleine C."/>
            <person name="Stajich J.E."/>
            <person name="Selbmann L."/>
        </authorList>
    </citation>
    <scope>NUCLEOTIDE SEQUENCE [LARGE SCALE GENOMIC DNA]</scope>
    <source>
        <strain evidence="1 2">CCFEE 6328</strain>
    </source>
</reference>
<gene>
    <name evidence="1" type="ORF">LTR69_006069</name>
</gene>
<protein>
    <recommendedName>
        <fullName evidence="3">Heterokaryon incompatibility domain-containing protein</fullName>
    </recommendedName>
</protein>
<proteinExistence type="predicted"/>
<dbReference type="EMBL" id="JAVRRF010000012">
    <property type="protein sequence ID" value="KAK5059480.1"/>
    <property type="molecule type" value="Genomic_DNA"/>
</dbReference>
<evidence type="ECO:0008006" key="3">
    <source>
        <dbReference type="Google" id="ProtNLM"/>
    </source>
</evidence>
<evidence type="ECO:0000313" key="1">
    <source>
        <dbReference type="EMBL" id="KAK5059480.1"/>
    </source>
</evidence>
<organism evidence="1 2">
    <name type="scientific">Exophiala sideris</name>
    <dbReference type="NCBI Taxonomy" id="1016849"/>
    <lineage>
        <taxon>Eukaryota</taxon>
        <taxon>Fungi</taxon>
        <taxon>Dikarya</taxon>
        <taxon>Ascomycota</taxon>
        <taxon>Pezizomycotina</taxon>
        <taxon>Eurotiomycetes</taxon>
        <taxon>Chaetothyriomycetidae</taxon>
        <taxon>Chaetothyriales</taxon>
        <taxon>Herpotrichiellaceae</taxon>
        <taxon>Exophiala</taxon>
    </lineage>
</organism>
<evidence type="ECO:0000313" key="2">
    <source>
        <dbReference type="Proteomes" id="UP001345691"/>
    </source>
</evidence>
<accession>A0ABR0JAL0</accession>
<dbReference type="Proteomes" id="UP001345691">
    <property type="component" value="Unassembled WGS sequence"/>
</dbReference>